<evidence type="ECO:0000313" key="1">
    <source>
        <dbReference type="EMBL" id="TRX90248.1"/>
    </source>
</evidence>
<name>A0A553HQM0_9PEZI</name>
<proteinExistence type="predicted"/>
<dbReference type="Proteomes" id="UP000319160">
    <property type="component" value="Unassembled WGS sequence"/>
</dbReference>
<keyword evidence="2" id="KW-1185">Reference proteome</keyword>
<gene>
    <name evidence="1" type="ORF">FHL15_008793</name>
</gene>
<accession>A0A553HQM0</accession>
<dbReference type="OrthoDB" id="37659at2759"/>
<dbReference type="AlphaFoldDB" id="A0A553HQM0"/>
<protein>
    <submittedName>
        <fullName evidence="1">Uncharacterized protein</fullName>
    </submittedName>
</protein>
<evidence type="ECO:0000313" key="2">
    <source>
        <dbReference type="Proteomes" id="UP000319160"/>
    </source>
</evidence>
<reference evidence="2" key="1">
    <citation type="submission" date="2019-06" db="EMBL/GenBank/DDBJ databases">
        <title>Draft genome sequence of the griseofulvin-producing fungus Xylaria cubensis strain G536.</title>
        <authorList>
            <person name="Mead M.E."/>
            <person name="Raja H.A."/>
            <person name="Steenwyk J.L."/>
            <person name="Knowles S.L."/>
            <person name="Oberlies N.H."/>
            <person name="Rokas A."/>
        </authorList>
    </citation>
    <scope>NUCLEOTIDE SEQUENCE [LARGE SCALE GENOMIC DNA]</scope>
    <source>
        <strain evidence="2">G536</strain>
    </source>
</reference>
<sequence>MTTSILGPARLQDPSDKLIRSAKSSDSSNGATTTVYLTIFVFRGKPDTHFNRHVIIYFSSQENPNFHESILIQRPYPNGPWEVVRMTTDKFWPEEKRYLSHVNAKIVRAYKGQESALVDIIEAIPLENREADWNCQNFVLEGLQEIVNRGYEAQEWYDYVEDELMTQLVTDTVD</sequence>
<organism evidence="1 2">
    <name type="scientific">Xylaria flabelliformis</name>
    <dbReference type="NCBI Taxonomy" id="2512241"/>
    <lineage>
        <taxon>Eukaryota</taxon>
        <taxon>Fungi</taxon>
        <taxon>Dikarya</taxon>
        <taxon>Ascomycota</taxon>
        <taxon>Pezizomycotina</taxon>
        <taxon>Sordariomycetes</taxon>
        <taxon>Xylariomycetidae</taxon>
        <taxon>Xylariales</taxon>
        <taxon>Xylariaceae</taxon>
        <taxon>Xylaria</taxon>
    </lineage>
</organism>
<comment type="caution">
    <text evidence="1">The sequence shown here is derived from an EMBL/GenBank/DDBJ whole genome shotgun (WGS) entry which is preliminary data.</text>
</comment>
<dbReference type="EMBL" id="VFLP01000057">
    <property type="protein sequence ID" value="TRX90248.1"/>
    <property type="molecule type" value="Genomic_DNA"/>
</dbReference>